<keyword evidence="4" id="KW-1185">Reference proteome</keyword>
<keyword evidence="1" id="KW-0472">Membrane</keyword>
<dbReference type="STRING" id="686832.A0A0C3C9G0"/>
<protein>
    <recommendedName>
        <fullName evidence="2">DUF6535 domain-containing protein</fullName>
    </recommendedName>
</protein>
<evidence type="ECO:0000313" key="3">
    <source>
        <dbReference type="EMBL" id="KIM45475.1"/>
    </source>
</evidence>
<keyword evidence="1" id="KW-1133">Transmembrane helix</keyword>
<gene>
    <name evidence="3" type="ORF">M413DRAFT_341491</name>
</gene>
<dbReference type="OrthoDB" id="3185525at2759"/>
<keyword evidence="1" id="KW-0812">Transmembrane</keyword>
<feature type="transmembrane region" description="Helical" evidence="1">
    <location>
        <begin position="12"/>
        <end position="32"/>
    </location>
</feature>
<reference evidence="4" key="2">
    <citation type="submission" date="2015-01" db="EMBL/GenBank/DDBJ databases">
        <title>Evolutionary Origins and Diversification of the Mycorrhizal Mutualists.</title>
        <authorList>
            <consortium name="DOE Joint Genome Institute"/>
            <consortium name="Mycorrhizal Genomics Consortium"/>
            <person name="Kohler A."/>
            <person name="Kuo A."/>
            <person name="Nagy L.G."/>
            <person name="Floudas D."/>
            <person name="Copeland A."/>
            <person name="Barry K.W."/>
            <person name="Cichocki N."/>
            <person name="Veneault-Fourrey C."/>
            <person name="LaButti K."/>
            <person name="Lindquist E.A."/>
            <person name="Lipzen A."/>
            <person name="Lundell T."/>
            <person name="Morin E."/>
            <person name="Murat C."/>
            <person name="Riley R."/>
            <person name="Ohm R."/>
            <person name="Sun H."/>
            <person name="Tunlid A."/>
            <person name="Henrissat B."/>
            <person name="Grigoriev I.V."/>
            <person name="Hibbett D.S."/>
            <person name="Martin F."/>
        </authorList>
    </citation>
    <scope>NUCLEOTIDE SEQUENCE [LARGE SCALE GENOMIC DNA]</scope>
    <source>
        <strain evidence="4">h7</strain>
    </source>
</reference>
<sequence>MDAATTDGLNRGIDVLLVFTGLFSAVLTTFIIQSYQQMLPDPAETTNALLSQLIAELRSSSVLNITGAEIISATTGSEPTSREIRWVNGLWFAALSCSLSAALVSMFAKQWIQPKPNVSGSPRYRARQRQRWYTQLQDWHVFVVINGLPLLLHVALLLFFAGIIVLLWSGDVAIMAATFTIVALAYIFYVGSMWMSLVYPECPYQHPISEQLRLWMARSFNPPQRLSSTDLEYGATSMKRPQSMRVPLAPSKVDPEDQTDASALLWLLQQCSSDDLVATTLQAIGGLPRNFSAFHILREAGVIPMVLQHFSCCFRRDVSFDTHWDVINHNAAEKYCRSWMRLTHGTSEEWPRDLRAPLNALKCIDGNLHVSLIAACAIALNSLDSRTPQLALISYLHEFANGESNVDELTQRWLLDTFLECILSWELHAAVVNDLTKRAVPVLLQLLQQASDRQSSHRRSTIALILRFLTVGSVDSTFLWDEEQRQQGFHNIIIPSLAAIVMDTENYGVKDELLNFTTSEFSRLVAPVFTRSSNFPSTIKNIARSGLSKLYLDGRIDVGLIPDCDLADILQILHPLPVAPEQHPWFVKTLLRTLTTSTHVSVAIAAIRLLEPLITDCDSTVLGVFTEENGIAALLRAANTGDTDSRRLQIDCIRALCVFIRSSTSLSQPLGMEKQFDIIFESEFFTTLIAVVGARRWWLAEIVAIWLPSMLRLCVIRPEEQIWRSVEGVFRHFAELNVEEDGYQRMLDDLDQMNQIIMGARTTKE</sequence>
<proteinExistence type="predicted"/>
<evidence type="ECO:0000256" key="1">
    <source>
        <dbReference type="SAM" id="Phobius"/>
    </source>
</evidence>
<dbReference type="SUPFAM" id="SSF48371">
    <property type="entry name" value="ARM repeat"/>
    <property type="match status" value="1"/>
</dbReference>
<organism evidence="3 4">
    <name type="scientific">Hebeloma cylindrosporum</name>
    <dbReference type="NCBI Taxonomy" id="76867"/>
    <lineage>
        <taxon>Eukaryota</taxon>
        <taxon>Fungi</taxon>
        <taxon>Dikarya</taxon>
        <taxon>Basidiomycota</taxon>
        <taxon>Agaricomycotina</taxon>
        <taxon>Agaricomycetes</taxon>
        <taxon>Agaricomycetidae</taxon>
        <taxon>Agaricales</taxon>
        <taxon>Agaricineae</taxon>
        <taxon>Hymenogastraceae</taxon>
        <taxon>Hebeloma</taxon>
    </lineage>
</organism>
<name>A0A0C3C9G0_HEBCY</name>
<dbReference type="Pfam" id="PF20153">
    <property type="entry name" value="DUF6535"/>
    <property type="match status" value="1"/>
</dbReference>
<feature type="transmembrane region" description="Helical" evidence="1">
    <location>
        <begin position="89"/>
        <end position="108"/>
    </location>
</feature>
<dbReference type="Proteomes" id="UP000053424">
    <property type="component" value="Unassembled WGS sequence"/>
</dbReference>
<dbReference type="EMBL" id="KN831772">
    <property type="protein sequence ID" value="KIM45475.1"/>
    <property type="molecule type" value="Genomic_DNA"/>
</dbReference>
<dbReference type="InterPro" id="IPR016024">
    <property type="entry name" value="ARM-type_fold"/>
</dbReference>
<dbReference type="InterPro" id="IPR045338">
    <property type="entry name" value="DUF6535"/>
</dbReference>
<feature type="domain" description="DUF6535" evidence="2">
    <location>
        <begin position="2"/>
        <end position="169"/>
    </location>
</feature>
<dbReference type="HOGENOM" id="CLU_017321_0_0_1"/>
<reference evidence="3 4" key="1">
    <citation type="submission" date="2014-04" db="EMBL/GenBank/DDBJ databases">
        <authorList>
            <consortium name="DOE Joint Genome Institute"/>
            <person name="Kuo A."/>
            <person name="Gay G."/>
            <person name="Dore J."/>
            <person name="Kohler A."/>
            <person name="Nagy L.G."/>
            <person name="Floudas D."/>
            <person name="Copeland A."/>
            <person name="Barry K.W."/>
            <person name="Cichocki N."/>
            <person name="Veneault-Fourrey C."/>
            <person name="LaButti K."/>
            <person name="Lindquist E.A."/>
            <person name="Lipzen A."/>
            <person name="Lundell T."/>
            <person name="Morin E."/>
            <person name="Murat C."/>
            <person name="Sun H."/>
            <person name="Tunlid A."/>
            <person name="Henrissat B."/>
            <person name="Grigoriev I.V."/>
            <person name="Hibbett D.S."/>
            <person name="Martin F."/>
            <person name="Nordberg H.P."/>
            <person name="Cantor M.N."/>
            <person name="Hua S.X."/>
        </authorList>
    </citation>
    <scope>NUCLEOTIDE SEQUENCE [LARGE SCALE GENOMIC DNA]</scope>
    <source>
        <strain evidence="4">h7</strain>
    </source>
</reference>
<feature type="transmembrane region" description="Helical" evidence="1">
    <location>
        <begin position="172"/>
        <end position="191"/>
    </location>
</feature>
<accession>A0A0C3C9G0</accession>
<feature type="transmembrane region" description="Helical" evidence="1">
    <location>
        <begin position="139"/>
        <end position="166"/>
    </location>
</feature>
<evidence type="ECO:0000259" key="2">
    <source>
        <dbReference type="Pfam" id="PF20153"/>
    </source>
</evidence>
<evidence type="ECO:0000313" key="4">
    <source>
        <dbReference type="Proteomes" id="UP000053424"/>
    </source>
</evidence>
<dbReference type="AlphaFoldDB" id="A0A0C3C9G0"/>